<dbReference type="Gene3D" id="1.10.540.10">
    <property type="entry name" value="Acyl-CoA dehydrogenase/oxidase, N-terminal domain"/>
    <property type="match status" value="1"/>
</dbReference>
<comment type="similarity">
    <text evidence="2 5">Belongs to the acyl-CoA dehydrogenase family.</text>
</comment>
<dbReference type="GO" id="GO:0003995">
    <property type="term" value="F:acyl-CoA dehydrogenase activity"/>
    <property type="evidence" value="ECO:0007669"/>
    <property type="project" value="TreeGrafter"/>
</dbReference>
<evidence type="ECO:0000259" key="7">
    <source>
        <dbReference type="Pfam" id="PF02770"/>
    </source>
</evidence>
<keyword evidence="10" id="KW-0614">Plasmid</keyword>
<organism evidence="9 12">
    <name type="scientific">Halococcus dombrowskii</name>
    <dbReference type="NCBI Taxonomy" id="179637"/>
    <lineage>
        <taxon>Archaea</taxon>
        <taxon>Methanobacteriati</taxon>
        <taxon>Methanobacteriota</taxon>
        <taxon>Stenosarchaea group</taxon>
        <taxon>Halobacteria</taxon>
        <taxon>Halobacteriales</taxon>
        <taxon>Halococcaceae</taxon>
        <taxon>Halococcus</taxon>
    </lineage>
</organism>
<dbReference type="Pfam" id="PF02771">
    <property type="entry name" value="Acyl-CoA_dh_N"/>
    <property type="match status" value="1"/>
</dbReference>
<dbReference type="InterPro" id="IPR009075">
    <property type="entry name" value="AcylCo_DH/oxidase_C"/>
</dbReference>
<protein>
    <submittedName>
        <fullName evidence="9">Acyl-CoA dehydrogenase family protein</fullName>
    </submittedName>
    <submittedName>
        <fullName evidence="10">Acyl-CoA/acyl-ACP dehydrogenase</fullName>
    </submittedName>
</protein>
<dbReference type="SUPFAM" id="SSF56645">
    <property type="entry name" value="Acyl-CoA dehydrogenase NM domain-like"/>
    <property type="match status" value="1"/>
</dbReference>
<geneLocation type="plasmid" evidence="10 11">
    <name>unnamed2</name>
</geneLocation>
<accession>A0AAV3SF66</accession>
<dbReference type="InterPro" id="IPR036250">
    <property type="entry name" value="AcylCo_DH-like_C"/>
</dbReference>
<sequence length="401" mass="44247">MTGVSFDVDEETRLILDSLDEFIEQEVAPLEADLAEAVRNPRLGRRPNGQPTQEVLDAVQEVRRKSGDAGFYGMVMPEEVGGEGVSIRTWYAAKRHVASKGRGLAEHVLKGPEGPNPLLLHAEGEQVEQYLEPVVRGEKSTAFAQTEPDVGSDSPAMRTRAEKNGDEWVLNGRKQWITNAAFCDFALVLARTTPIEDVDRRLEGITCFIVEQDEFELGSVNNAIGLEGWQAEILLDDVVVPESRVLGPVDGAFQDAMALLTMGRLELGAEAVGYSQYLLEQSKAYAQDREAFGQPIGTFQQVSSMYARGRARTYVADAGGLRCAWNMDQDHDVVEDVSIFHWFATNAFWQIADDAVQIHGANGLSEDNPFVDHLHLARVLRVVEGTDEIHLNTIAKQNGLL</sequence>
<dbReference type="GeneID" id="71763620"/>
<dbReference type="GO" id="GO:0050660">
    <property type="term" value="F:flavin adenine dinucleotide binding"/>
    <property type="evidence" value="ECO:0007669"/>
    <property type="project" value="InterPro"/>
</dbReference>
<dbReference type="Proteomes" id="UP001500962">
    <property type="component" value="Unassembled WGS sequence"/>
</dbReference>
<dbReference type="Proteomes" id="UP000830542">
    <property type="component" value="Plasmid unnamed2"/>
</dbReference>
<dbReference type="Pfam" id="PF02770">
    <property type="entry name" value="Acyl-CoA_dh_M"/>
    <property type="match status" value="1"/>
</dbReference>
<evidence type="ECO:0000313" key="9">
    <source>
        <dbReference type="EMBL" id="GAA0460632.1"/>
    </source>
</evidence>
<evidence type="ECO:0000313" key="11">
    <source>
        <dbReference type="Proteomes" id="UP000830542"/>
    </source>
</evidence>
<dbReference type="Gene3D" id="2.40.110.10">
    <property type="entry name" value="Butyryl-CoA Dehydrogenase, subunit A, domain 2"/>
    <property type="match status" value="1"/>
</dbReference>
<dbReference type="InterPro" id="IPR009100">
    <property type="entry name" value="AcylCoA_DH/oxidase_NM_dom_sf"/>
</dbReference>
<dbReference type="InterPro" id="IPR006091">
    <property type="entry name" value="Acyl-CoA_Oxase/DH_mid-dom"/>
</dbReference>
<dbReference type="InterPro" id="IPR013786">
    <property type="entry name" value="AcylCoA_DH/ox_N"/>
</dbReference>
<evidence type="ECO:0000256" key="1">
    <source>
        <dbReference type="ARBA" id="ARBA00001974"/>
    </source>
</evidence>
<dbReference type="AlphaFoldDB" id="A0AAV3SF66"/>
<feature type="domain" description="Acyl-CoA dehydrogenase/oxidase C-terminal" evidence="6">
    <location>
        <begin position="254"/>
        <end position="397"/>
    </location>
</feature>
<evidence type="ECO:0000256" key="3">
    <source>
        <dbReference type="ARBA" id="ARBA00022630"/>
    </source>
</evidence>
<evidence type="ECO:0000259" key="8">
    <source>
        <dbReference type="Pfam" id="PF02771"/>
    </source>
</evidence>
<comment type="cofactor">
    <cofactor evidence="1 5">
        <name>FAD</name>
        <dbReference type="ChEBI" id="CHEBI:57692"/>
    </cofactor>
</comment>
<feature type="domain" description="Acyl-CoA dehydrogenase/oxidase N-terminal" evidence="8">
    <location>
        <begin position="10"/>
        <end position="138"/>
    </location>
</feature>
<dbReference type="SUPFAM" id="SSF47203">
    <property type="entry name" value="Acyl-CoA dehydrogenase C-terminal domain-like"/>
    <property type="match status" value="1"/>
</dbReference>
<dbReference type="RefSeq" id="WP_244706141.1">
    <property type="nucleotide sequence ID" value="NZ_BAAADN010000025.1"/>
</dbReference>
<reference evidence="10" key="2">
    <citation type="submission" date="2022-04" db="EMBL/GenBank/DDBJ databases">
        <title>Sequencing and genomic assembly of Halococcus dombrowskii.</title>
        <authorList>
            <person name="Lim S.W."/>
            <person name="MacLea K.S."/>
        </authorList>
    </citation>
    <scope>NUCLEOTIDE SEQUENCE</scope>
    <source>
        <strain evidence="10">H4</strain>
        <plasmid evidence="10">unnamed2</plasmid>
    </source>
</reference>
<evidence type="ECO:0000259" key="6">
    <source>
        <dbReference type="Pfam" id="PF00441"/>
    </source>
</evidence>
<dbReference type="InterPro" id="IPR037069">
    <property type="entry name" value="AcylCoA_DH/ox_N_sf"/>
</dbReference>
<feature type="domain" description="Acyl-CoA oxidase/dehydrogenase middle" evidence="7">
    <location>
        <begin position="142"/>
        <end position="238"/>
    </location>
</feature>
<name>A0AAV3SF66_HALDO</name>
<dbReference type="KEGG" id="hdo:MUK72_17190"/>
<reference evidence="9" key="1">
    <citation type="journal article" date="2014" name="Int. J. Syst. Evol. Microbiol.">
        <title>Complete genome sequence of Corynebacterium casei LMG S-19264T (=DSM 44701T), isolated from a smear-ripened cheese.</title>
        <authorList>
            <consortium name="US DOE Joint Genome Institute (JGI-PGF)"/>
            <person name="Walter F."/>
            <person name="Albersmeier A."/>
            <person name="Kalinowski J."/>
            <person name="Ruckert C."/>
        </authorList>
    </citation>
    <scope>NUCLEOTIDE SEQUENCE</scope>
    <source>
        <strain evidence="9">JCM 12289</strain>
    </source>
</reference>
<dbReference type="PANTHER" id="PTHR43884">
    <property type="entry name" value="ACYL-COA DEHYDROGENASE"/>
    <property type="match status" value="1"/>
</dbReference>
<gene>
    <name evidence="9" type="ORF">GCM10008985_16380</name>
    <name evidence="10" type="ORF">MUK72_17190</name>
</gene>
<dbReference type="EMBL" id="BAAADN010000025">
    <property type="protein sequence ID" value="GAA0460632.1"/>
    <property type="molecule type" value="Genomic_DNA"/>
</dbReference>
<dbReference type="InterPro" id="IPR046373">
    <property type="entry name" value="Acyl-CoA_Oxase/DH_mid-dom_sf"/>
</dbReference>
<dbReference type="Pfam" id="PF00441">
    <property type="entry name" value="Acyl-CoA_dh_1"/>
    <property type="match status" value="1"/>
</dbReference>
<keyword evidence="5" id="KW-0560">Oxidoreductase</keyword>
<evidence type="ECO:0000256" key="2">
    <source>
        <dbReference type="ARBA" id="ARBA00009347"/>
    </source>
</evidence>
<keyword evidence="4 5" id="KW-0274">FAD</keyword>
<evidence type="ECO:0000256" key="4">
    <source>
        <dbReference type="ARBA" id="ARBA00022827"/>
    </source>
</evidence>
<keyword evidence="11" id="KW-1185">Reference proteome</keyword>
<dbReference type="PANTHER" id="PTHR43884:SF40">
    <property type="entry name" value="ACYL-COA DEHYDROGENASE"/>
    <property type="match status" value="1"/>
</dbReference>
<dbReference type="EMBL" id="CP095007">
    <property type="protein sequence ID" value="UOO96945.1"/>
    <property type="molecule type" value="Genomic_DNA"/>
</dbReference>
<proteinExistence type="inferred from homology"/>
<evidence type="ECO:0000313" key="12">
    <source>
        <dbReference type="Proteomes" id="UP001500962"/>
    </source>
</evidence>
<keyword evidence="3 5" id="KW-0285">Flavoprotein</keyword>
<evidence type="ECO:0000313" key="10">
    <source>
        <dbReference type="EMBL" id="UOO96945.1"/>
    </source>
</evidence>
<reference evidence="9" key="3">
    <citation type="submission" date="2023-12" db="EMBL/GenBank/DDBJ databases">
        <authorList>
            <person name="Sun Q."/>
            <person name="Inoue M."/>
        </authorList>
    </citation>
    <scope>NUCLEOTIDE SEQUENCE</scope>
    <source>
        <strain evidence="9">JCM 12289</strain>
    </source>
</reference>
<dbReference type="Gene3D" id="1.20.140.10">
    <property type="entry name" value="Butyryl-CoA Dehydrogenase, subunit A, domain 3"/>
    <property type="match status" value="1"/>
</dbReference>
<evidence type="ECO:0000256" key="5">
    <source>
        <dbReference type="RuleBase" id="RU362125"/>
    </source>
</evidence>